<feature type="region of interest" description="Disordered" evidence="1">
    <location>
        <begin position="212"/>
        <end position="255"/>
    </location>
</feature>
<feature type="region of interest" description="Disordered" evidence="1">
    <location>
        <begin position="1"/>
        <end position="185"/>
    </location>
</feature>
<dbReference type="EMBL" id="NCSJ02000115">
    <property type="protein sequence ID" value="RFU29882.1"/>
    <property type="molecule type" value="Genomic_DNA"/>
</dbReference>
<dbReference type="AlphaFoldDB" id="A0A3E2H9S0"/>
<comment type="caution">
    <text evidence="2">The sequence shown here is derived from an EMBL/GenBank/DDBJ whole genome shotgun (WGS) entry which is preliminary data.</text>
</comment>
<protein>
    <submittedName>
        <fullName evidence="2">Uncharacterized protein</fullName>
    </submittedName>
</protein>
<feature type="compositionally biased region" description="Basic and acidic residues" evidence="1">
    <location>
        <begin position="26"/>
        <end position="55"/>
    </location>
</feature>
<sequence length="414" mass="46111">MPPKRRSRSCAPKRKTKRRTTGEINKATERSTPDHSEEEINKTPNSSKKDLEHHSAGSSQKTRASLPKNKVRLTLNHSVDKDKNSSTSNEQGPFKDDDNQFHDESETPPGDLASVQPEGKATAQDSVKGGQKSDDHAKQSNTQSQHRSDSQVKGECSSESKDHSNDQLNGQSSSQTKRLSRWRSSPDATRLINAILQAVNSANEAGRRLCQDSQYPRIGLEAESNEEPEEESEEEPKEKPKTESKEPKEEPKAELNIYPKPRKNELLSDEQLSVIRRNMSFLEKDGPLGNSAFWRMRLGNTRAEARAAIDTLNGGRRFKVPDLIVKCNSTYMDWDEYDAGILNRAPIWIPENMASDGKVSGNEISSENKASENKPAQSKVSDNTASENKAPNNKSQDLCMKTANDKIQNLSDGK</sequence>
<feature type="compositionally biased region" description="Basic and acidic residues" evidence="1">
    <location>
        <begin position="236"/>
        <end position="253"/>
    </location>
</feature>
<name>A0A3E2H9S0_SCYLI</name>
<feature type="compositionally biased region" description="Basic and acidic residues" evidence="1">
    <location>
        <begin position="146"/>
        <end position="165"/>
    </location>
</feature>
<evidence type="ECO:0000256" key="1">
    <source>
        <dbReference type="SAM" id="MobiDB-lite"/>
    </source>
</evidence>
<evidence type="ECO:0000313" key="3">
    <source>
        <dbReference type="Proteomes" id="UP000258309"/>
    </source>
</evidence>
<proteinExistence type="predicted"/>
<evidence type="ECO:0000313" key="2">
    <source>
        <dbReference type="EMBL" id="RFU29882.1"/>
    </source>
</evidence>
<feature type="compositionally biased region" description="Polar residues" evidence="1">
    <location>
        <begin position="405"/>
        <end position="414"/>
    </location>
</feature>
<feature type="compositionally biased region" description="Acidic residues" evidence="1">
    <location>
        <begin position="223"/>
        <end position="235"/>
    </location>
</feature>
<feature type="region of interest" description="Disordered" evidence="1">
    <location>
        <begin position="358"/>
        <end position="414"/>
    </location>
</feature>
<feature type="compositionally biased region" description="Polar residues" evidence="1">
    <location>
        <begin position="166"/>
        <end position="185"/>
    </location>
</feature>
<feature type="non-terminal residue" evidence="2">
    <location>
        <position position="414"/>
    </location>
</feature>
<organism evidence="2 3">
    <name type="scientific">Scytalidium lignicola</name>
    <name type="common">Hyphomycete</name>
    <dbReference type="NCBI Taxonomy" id="5539"/>
    <lineage>
        <taxon>Eukaryota</taxon>
        <taxon>Fungi</taxon>
        <taxon>Dikarya</taxon>
        <taxon>Ascomycota</taxon>
        <taxon>Pezizomycotina</taxon>
        <taxon>Leotiomycetes</taxon>
        <taxon>Leotiomycetes incertae sedis</taxon>
        <taxon>Scytalidium</taxon>
    </lineage>
</organism>
<feature type="non-terminal residue" evidence="2">
    <location>
        <position position="1"/>
    </location>
</feature>
<accession>A0A3E2H9S0</accession>
<feature type="compositionally biased region" description="Basic and acidic residues" evidence="1">
    <location>
        <begin position="93"/>
        <end position="105"/>
    </location>
</feature>
<keyword evidence="3" id="KW-1185">Reference proteome</keyword>
<dbReference type="Proteomes" id="UP000258309">
    <property type="component" value="Unassembled WGS sequence"/>
</dbReference>
<feature type="compositionally biased region" description="Basic residues" evidence="1">
    <location>
        <begin position="1"/>
        <end position="19"/>
    </location>
</feature>
<feature type="compositionally biased region" description="Polar residues" evidence="1">
    <location>
        <begin position="362"/>
        <end position="396"/>
    </location>
</feature>
<gene>
    <name evidence="2" type="ORF">B7463_g6458</name>
</gene>
<reference evidence="2 3" key="1">
    <citation type="submission" date="2018-05" db="EMBL/GenBank/DDBJ databases">
        <title>Draft genome sequence of Scytalidium lignicola DSM 105466, a ubiquitous saprotrophic fungus.</title>
        <authorList>
            <person name="Buettner E."/>
            <person name="Gebauer A.M."/>
            <person name="Hofrichter M."/>
            <person name="Liers C."/>
            <person name="Kellner H."/>
        </authorList>
    </citation>
    <scope>NUCLEOTIDE SEQUENCE [LARGE SCALE GENOMIC DNA]</scope>
    <source>
        <strain evidence="2 3">DSM 105466</strain>
    </source>
</reference>